<proteinExistence type="predicted"/>
<keyword evidence="4" id="KW-1185">Reference proteome</keyword>
<dbReference type="Proteomes" id="UP000244722">
    <property type="component" value="Unassembled WGS sequence"/>
</dbReference>
<reference evidence="3 4" key="1">
    <citation type="submission" date="2017-04" db="EMBL/GenBank/DDBJ databases">
        <title>Draft genome sequence of Tuber borchii Vittad., a whitish edible truffle.</title>
        <authorList>
            <consortium name="DOE Joint Genome Institute"/>
            <person name="Murat C."/>
            <person name="Kuo A."/>
            <person name="Barry K.W."/>
            <person name="Clum A."/>
            <person name="Dockter R.B."/>
            <person name="Fauchery L."/>
            <person name="Iotti M."/>
            <person name="Kohler A."/>
            <person name="Labutti K."/>
            <person name="Lindquist E.A."/>
            <person name="Lipzen A."/>
            <person name="Ohm R.A."/>
            <person name="Wang M."/>
            <person name="Grigoriev I.V."/>
            <person name="Zambonelli A."/>
            <person name="Martin F.M."/>
        </authorList>
    </citation>
    <scope>NUCLEOTIDE SEQUENCE [LARGE SCALE GENOMIC DNA]</scope>
    <source>
        <strain evidence="3 4">Tbo3840</strain>
    </source>
</reference>
<evidence type="ECO:0000256" key="2">
    <source>
        <dbReference type="SAM" id="Phobius"/>
    </source>
</evidence>
<keyword evidence="2" id="KW-0812">Transmembrane</keyword>
<accession>A0A2T6ZWG0</accession>
<comment type="caution">
    <text evidence="3">The sequence shown here is derived from an EMBL/GenBank/DDBJ whole genome shotgun (WGS) entry which is preliminary data.</text>
</comment>
<feature type="transmembrane region" description="Helical" evidence="2">
    <location>
        <begin position="21"/>
        <end position="41"/>
    </location>
</feature>
<protein>
    <submittedName>
        <fullName evidence="3">Uncharacterized protein</fullName>
    </submittedName>
</protein>
<evidence type="ECO:0000313" key="4">
    <source>
        <dbReference type="Proteomes" id="UP000244722"/>
    </source>
</evidence>
<keyword evidence="2" id="KW-0472">Membrane</keyword>
<gene>
    <name evidence="3" type="ORF">B9Z19DRAFT_1080788</name>
</gene>
<sequence length="217" mass="24416">MLHNQQREPAAGKTTAVPEAYLAFLSMPFVLRPFPFIPFYIEVCATLARVHDRNLSLDPQKFHPLADRLLPLLHTHTHRYTETHTHTHAPSLPPSILLFLLFLFLITMTPKPKRPHSPDEDSLDKPSLPPPSSGVTRGSSKAKKRSKMDSASASGQSKNLLQLQTDTQSFSTGASSPHEKNKVPLKDAYKMNPVRYVFSRHLFFSFLFPSPHVFIGP</sequence>
<dbReference type="EMBL" id="NESQ01000081">
    <property type="protein sequence ID" value="PUU79818.1"/>
    <property type="molecule type" value="Genomic_DNA"/>
</dbReference>
<keyword evidence="2" id="KW-1133">Transmembrane helix</keyword>
<feature type="transmembrane region" description="Helical" evidence="2">
    <location>
        <begin position="91"/>
        <end position="108"/>
    </location>
</feature>
<evidence type="ECO:0000256" key="1">
    <source>
        <dbReference type="SAM" id="MobiDB-lite"/>
    </source>
</evidence>
<name>A0A2T6ZWG0_TUBBO</name>
<feature type="region of interest" description="Disordered" evidence="1">
    <location>
        <begin position="113"/>
        <end position="161"/>
    </location>
</feature>
<feature type="compositionally biased region" description="Polar residues" evidence="1">
    <location>
        <begin position="149"/>
        <end position="161"/>
    </location>
</feature>
<evidence type="ECO:0000313" key="3">
    <source>
        <dbReference type="EMBL" id="PUU79818.1"/>
    </source>
</evidence>
<organism evidence="3 4">
    <name type="scientific">Tuber borchii</name>
    <name type="common">White truffle</name>
    <dbReference type="NCBI Taxonomy" id="42251"/>
    <lineage>
        <taxon>Eukaryota</taxon>
        <taxon>Fungi</taxon>
        <taxon>Dikarya</taxon>
        <taxon>Ascomycota</taxon>
        <taxon>Pezizomycotina</taxon>
        <taxon>Pezizomycetes</taxon>
        <taxon>Pezizales</taxon>
        <taxon>Tuberaceae</taxon>
        <taxon>Tuber</taxon>
    </lineage>
</organism>
<dbReference type="AlphaFoldDB" id="A0A2T6ZWG0"/>